<evidence type="ECO:0000313" key="2">
    <source>
        <dbReference type="EMBL" id="PNU01050.1"/>
    </source>
</evidence>
<evidence type="ECO:0000259" key="1">
    <source>
        <dbReference type="PROSITE" id="PS51832"/>
    </source>
</evidence>
<dbReference type="KEGG" id="cthd:CDO33_05690"/>
<dbReference type="CDD" id="cd00077">
    <property type="entry name" value="HDc"/>
    <property type="match status" value="1"/>
</dbReference>
<evidence type="ECO:0000313" key="3">
    <source>
        <dbReference type="Proteomes" id="UP000236151"/>
    </source>
</evidence>
<dbReference type="RefSeq" id="WP_103080178.1">
    <property type="nucleotide sequence ID" value="NZ_CP021850.1"/>
</dbReference>
<dbReference type="PROSITE" id="PS51832">
    <property type="entry name" value="HD_GYP"/>
    <property type="match status" value="1"/>
</dbReference>
<organism evidence="2 3">
    <name type="scientific">Clostridium thermosuccinogenes</name>
    <dbReference type="NCBI Taxonomy" id="84032"/>
    <lineage>
        <taxon>Bacteria</taxon>
        <taxon>Bacillati</taxon>
        <taxon>Bacillota</taxon>
        <taxon>Clostridia</taxon>
        <taxon>Eubacteriales</taxon>
        <taxon>Clostridiaceae</taxon>
        <taxon>Clostridium</taxon>
    </lineage>
</organism>
<accession>A0A2K2FKP5</accession>
<dbReference type="OrthoDB" id="9804747at2"/>
<dbReference type="AlphaFoldDB" id="A0A2K2FKP5"/>
<dbReference type="PANTHER" id="PTHR43155">
    <property type="entry name" value="CYCLIC DI-GMP PHOSPHODIESTERASE PA4108-RELATED"/>
    <property type="match status" value="1"/>
</dbReference>
<gene>
    <name evidence="2" type="ORF">CDQ84_02665</name>
</gene>
<dbReference type="EMBL" id="NIOJ01000004">
    <property type="protein sequence ID" value="PNU01050.1"/>
    <property type="molecule type" value="Genomic_DNA"/>
</dbReference>
<feature type="domain" description="HD-GYP" evidence="1">
    <location>
        <begin position="105"/>
        <end position="301"/>
    </location>
</feature>
<protein>
    <recommendedName>
        <fullName evidence="1">HD-GYP domain-containing protein</fullName>
    </recommendedName>
</protein>
<dbReference type="SUPFAM" id="SSF109604">
    <property type="entry name" value="HD-domain/PDEase-like"/>
    <property type="match status" value="1"/>
</dbReference>
<keyword evidence="3" id="KW-1185">Reference proteome</keyword>
<reference evidence="2 3" key="1">
    <citation type="submission" date="2017-06" db="EMBL/GenBank/DDBJ databases">
        <title>Investigating the central metabolism of Clostridium thermosuccinogenes.</title>
        <authorList>
            <person name="Koendjbiharie J.G."/>
            <person name="van Kranenburg R."/>
        </authorList>
    </citation>
    <scope>NUCLEOTIDE SEQUENCE [LARGE SCALE GENOMIC DNA]</scope>
    <source>
        <strain evidence="2 3">DSM 5806</strain>
    </source>
</reference>
<name>A0A2K2FKP5_9CLOT</name>
<dbReference type="InterPro" id="IPR037522">
    <property type="entry name" value="HD_GYP_dom"/>
</dbReference>
<sequence length="354" mass="40322">MHRLPFDSLKAGDKLAKSVFSHEGRKLLPVGTVVNEDHLNILYENNINDVYIEDDNSCFINLPRAYCEDTQKQAKMLMEQHLESRSLVPPVNNPKVKDTICKIMDEMLGSEDIITCLANMKFLDEYTFEHSLNVCLLSLVMGIGIGYNLRRLEDLGVGAILHDVGKLRIPESILKKPAKLTDEEFEEIKKHTIYGYKILKENKDISMISAFIAIGHHERYDGSGYPLHIKRNNIHECARIVAVADVFDALSTDRVYRKKMKLNEVIEYITDFSTNYFDRDIVNNFVGCLPLYQVGTGVILNTGERGLVANANKVMPTRPVVKIIYNRKGIKLKRNYKIDLTKKSNVLIEGVCEL</sequence>
<dbReference type="PANTHER" id="PTHR43155:SF2">
    <property type="entry name" value="CYCLIC DI-GMP PHOSPHODIESTERASE PA4108"/>
    <property type="match status" value="1"/>
</dbReference>
<dbReference type="Proteomes" id="UP000236151">
    <property type="component" value="Unassembled WGS sequence"/>
</dbReference>
<dbReference type="Pfam" id="PF13487">
    <property type="entry name" value="HD_5"/>
    <property type="match status" value="1"/>
</dbReference>
<dbReference type="InterPro" id="IPR003607">
    <property type="entry name" value="HD/PDEase_dom"/>
</dbReference>
<dbReference type="SMART" id="SM00471">
    <property type="entry name" value="HDc"/>
    <property type="match status" value="1"/>
</dbReference>
<proteinExistence type="predicted"/>
<comment type="caution">
    <text evidence="2">The sequence shown here is derived from an EMBL/GenBank/DDBJ whole genome shotgun (WGS) entry which is preliminary data.</text>
</comment>
<dbReference type="Gene3D" id="1.10.3210.10">
    <property type="entry name" value="Hypothetical protein af1432"/>
    <property type="match status" value="1"/>
</dbReference>